<dbReference type="InterPro" id="IPR029024">
    <property type="entry name" value="TerB-like"/>
</dbReference>
<dbReference type="InterPro" id="IPR007791">
    <property type="entry name" value="DjlA_N"/>
</dbReference>
<name>A0A5C6Q6T7_9GAMM</name>
<keyword evidence="4" id="KW-1185">Reference proteome</keyword>
<dbReference type="Proteomes" id="UP000321525">
    <property type="component" value="Unassembled WGS sequence"/>
</dbReference>
<evidence type="ECO:0000313" key="2">
    <source>
        <dbReference type="EMBL" id="TWX55603.1"/>
    </source>
</evidence>
<dbReference type="Pfam" id="PF05099">
    <property type="entry name" value="TerB"/>
    <property type="match status" value="1"/>
</dbReference>
<dbReference type="EMBL" id="VOLR01000027">
    <property type="protein sequence ID" value="TWX55603.1"/>
    <property type="molecule type" value="Genomic_DNA"/>
</dbReference>
<gene>
    <name evidence="2" type="ORF">ESZ26_15995</name>
    <name evidence="3" type="ORF">ESZ27_14050</name>
</gene>
<evidence type="ECO:0000259" key="1">
    <source>
        <dbReference type="Pfam" id="PF05099"/>
    </source>
</evidence>
<dbReference type="EMBL" id="VOLQ01000030">
    <property type="protein sequence ID" value="TWX64619.1"/>
    <property type="molecule type" value="Genomic_DNA"/>
</dbReference>
<evidence type="ECO:0000313" key="4">
    <source>
        <dbReference type="Proteomes" id="UP000321525"/>
    </source>
</evidence>
<reference evidence="3 5" key="1">
    <citation type="submission" date="2019-07" db="EMBL/GenBank/DDBJ databases">
        <title>Genomes of sea-ice associated Colwellia species.</title>
        <authorList>
            <person name="Bowman J.P."/>
        </authorList>
    </citation>
    <scope>NUCLEOTIDE SEQUENCE [LARGE SCALE GENOMIC DNA]</scope>
    <source>
        <strain evidence="2 4">ACAM 607</strain>
        <strain evidence="3 5">IC036</strain>
    </source>
</reference>
<evidence type="ECO:0000313" key="3">
    <source>
        <dbReference type="EMBL" id="TWX64619.1"/>
    </source>
</evidence>
<dbReference type="SUPFAM" id="SSF158682">
    <property type="entry name" value="TerB-like"/>
    <property type="match status" value="1"/>
</dbReference>
<dbReference type="AlphaFoldDB" id="A0A5C6Q6T7"/>
<comment type="caution">
    <text evidence="3">The sequence shown here is derived from an EMBL/GenBank/DDBJ whole genome shotgun (WGS) entry which is preliminary data.</text>
</comment>
<protein>
    <submittedName>
        <fullName evidence="3">TerB family tellurite resistance protein</fullName>
    </submittedName>
</protein>
<dbReference type="OrthoDB" id="5294347at2"/>
<proteinExistence type="predicted"/>
<dbReference type="RefSeq" id="WP_146800459.1">
    <property type="nucleotide sequence ID" value="NZ_VOLP01000026.1"/>
</dbReference>
<sequence length="150" mass="17380">MLTKISSFFQNLADDLTENTAKKNSEEVTIELACAVLLCEVMRADGHFDQQEQAKLAVLLVEQFHLDEEEVKQIIDQALIQSEQATDFFRYTSKINKHFSIEQRISIVKQLWKMAYADGELASIEEHVIRKIGDLLQLRHAEYIQTKPRK</sequence>
<feature type="domain" description="Co-chaperone DjlA N-terminal" evidence="1">
    <location>
        <begin position="31"/>
        <end position="147"/>
    </location>
</feature>
<organism evidence="3 5">
    <name type="scientific">Colwellia hornerae</name>
    <dbReference type="NCBI Taxonomy" id="89402"/>
    <lineage>
        <taxon>Bacteria</taxon>
        <taxon>Pseudomonadati</taxon>
        <taxon>Pseudomonadota</taxon>
        <taxon>Gammaproteobacteria</taxon>
        <taxon>Alteromonadales</taxon>
        <taxon>Colwelliaceae</taxon>
        <taxon>Colwellia</taxon>
    </lineage>
</organism>
<dbReference type="Proteomes" id="UP000321917">
    <property type="component" value="Unassembled WGS sequence"/>
</dbReference>
<dbReference type="Gene3D" id="1.10.3680.10">
    <property type="entry name" value="TerB-like"/>
    <property type="match status" value="1"/>
</dbReference>
<accession>A0A5C6Q6T7</accession>
<dbReference type="CDD" id="cd07313">
    <property type="entry name" value="terB_like_2"/>
    <property type="match status" value="1"/>
</dbReference>
<evidence type="ECO:0000313" key="5">
    <source>
        <dbReference type="Proteomes" id="UP000321917"/>
    </source>
</evidence>